<dbReference type="OrthoDB" id="10618871at2759"/>
<comment type="caution">
    <text evidence="1">The sequence shown here is derived from an EMBL/GenBank/DDBJ whole genome shotgun (WGS) entry which is preliminary data.</text>
</comment>
<organism evidence="1 2">
    <name type="scientific">Puccinia sorghi</name>
    <dbReference type="NCBI Taxonomy" id="27349"/>
    <lineage>
        <taxon>Eukaryota</taxon>
        <taxon>Fungi</taxon>
        <taxon>Dikarya</taxon>
        <taxon>Basidiomycota</taxon>
        <taxon>Pucciniomycotina</taxon>
        <taxon>Pucciniomycetes</taxon>
        <taxon>Pucciniales</taxon>
        <taxon>Pucciniaceae</taxon>
        <taxon>Puccinia</taxon>
    </lineage>
</organism>
<dbReference type="EMBL" id="LAVV01008316">
    <property type="protein sequence ID" value="KNZ53138.1"/>
    <property type="molecule type" value="Genomic_DNA"/>
</dbReference>
<dbReference type="AlphaFoldDB" id="A0A0L6UX72"/>
<dbReference type="Proteomes" id="UP000037035">
    <property type="component" value="Unassembled WGS sequence"/>
</dbReference>
<accession>A0A0L6UX72</accession>
<sequence>MLNFSNQTSGSIYAMALDSEVPGIVPCATQLFTQANVNTLKDAWAGRIQVGSNFIFIDNSHITLMDNYLSKLGIQYWGPNVEEGPKSLFNSAFQIAALNTFRKIAGASGYDFMNFNCSYSFIVAQVFFGKETAWKVKRNRGIKEHCKELIMGKNLKLALVVGCPIQVCCVQQLPQMLKKSPKARTPTAMMNGIKKKNGLPFEPSHTPNAANIFFQQLDLMIFPSPFEFYNHRWLHKLPFSQQQSILDLTQVKFLSNPARSLFPKNHPENDQAKQTSYHQFSKQNLATNGKVALGVLLTWRPNLMNTMRVANGEIFMIWMNTLTQSRRCQQ</sequence>
<dbReference type="VEuPathDB" id="FungiDB:VP01_3332g1"/>
<name>A0A0L6UX72_9BASI</name>
<keyword evidence="2" id="KW-1185">Reference proteome</keyword>
<reference evidence="1 2" key="1">
    <citation type="submission" date="2015-08" db="EMBL/GenBank/DDBJ databases">
        <title>Next Generation Sequencing and Analysis of the Genome of Puccinia sorghi L Schw, the Causal Agent of Maize Common Rust.</title>
        <authorList>
            <person name="Rochi L."/>
            <person name="Burguener G."/>
            <person name="Darino M."/>
            <person name="Turjanski A."/>
            <person name="Kreff E."/>
            <person name="Dieguez M.J."/>
            <person name="Sacco F."/>
        </authorList>
    </citation>
    <scope>NUCLEOTIDE SEQUENCE [LARGE SCALE GENOMIC DNA]</scope>
    <source>
        <strain evidence="1 2">RO10H11247</strain>
    </source>
</reference>
<gene>
    <name evidence="1" type="ORF">VP01_3332g1</name>
</gene>
<evidence type="ECO:0000313" key="1">
    <source>
        <dbReference type="EMBL" id="KNZ53138.1"/>
    </source>
</evidence>
<proteinExistence type="predicted"/>
<dbReference type="STRING" id="27349.A0A0L6UX72"/>
<evidence type="ECO:0000313" key="2">
    <source>
        <dbReference type="Proteomes" id="UP000037035"/>
    </source>
</evidence>
<protein>
    <submittedName>
        <fullName evidence="1">Uncharacterized protein</fullName>
    </submittedName>
</protein>